<name>A0ABP1CX77_9APHY</name>
<evidence type="ECO:0000313" key="2">
    <source>
        <dbReference type="EMBL" id="CAL1700262.1"/>
    </source>
</evidence>
<reference evidence="3" key="1">
    <citation type="submission" date="2024-04" db="EMBL/GenBank/DDBJ databases">
        <authorList>
            <person name="Shaw F."/>
            <person name="Minotto A."/>
        </authorList>
    </citation>
    <scope>NUCLEOTIDE SEQUENCE [LARGE SCALE GENOMIC DNA]</scope>
</reference>
<feature type="compositionally biased region" description="Polar residues" evidence="1">
    <location>
        <begin position="1"/>
        <end position="17"/>
    </location>
</feature>
<proteinExistence type="predicted"/>
<dbReference type="Proteomes" id="UP001497453">
    <property type="component" value="Chromosome 2"/>
</dbReference>
<feature type="compositionally biased region" description="Pro residues" evidence="1">
    <location>
        <begin position="48"/>
        <end position="57"/>
    </location>
</feature>
<keyword evidence="3" id="KW-1185">Reference proteome</keyword>
<dbReference type="EMBL" id="OZ037945">
    <property type="protein sequence ID" value="CAL1700262.1"/>
    <property type="molecule type" value="Genomic_DNA"/>
</dbReference>
<accession>A0ABP1CX77</accession>
<organism evidence="2 3">
    <name type="scientific">Somion occarium</name>
    <dbReference type="NCBI Taxonomy" id="3059160"/>
    <lineage>
        <taxon>Eukaryota</taxon>
        <taxon>Fungi</taxon>
        <taxon>Dikarya</taxon>
        <taxon>Basidiomycota</taxon>
        <taxon>Agaricomycotina</taxon>
        <taxon>Agaricomycetes</taxon>
        <taxon>Polyporales</taxon>
        <taxon>Cerrenaceae</taxon>
        <taxon>Somion</taxon>
    </lineage>
</organism>
<feature type="region of interest" description="Disordered" evidence="1">
    <location>
        <begin position="1"/>
        <end position="61"/>
    </location>
</feature>
<gene>
    <name evidence="2" type="ORF">GFSPODELE1_LOCUS3074</name>
</gene>
<sequence length="291" mass="31270">MNLQSTQDHHQTAQSSNPPSPGLAPQEPKLPTDLPNLSSASTLAEGPDNPPIPPPPLVEAAPAPRSQLLNQPPLAPGSSPSSLSSLPFLLVGSEDLERDFDFLPRVEGREEVPVVNSGSWANEMRLGVDCPEESLLDPAPLRASGTINRLPLILGLGVCIVGVAGVDLTFRLLCLGGEGGLVELEWRPFVNNLEIDAVAVEVDATGSTVGGVRREGRGRGGLREVEGDREGGDFSRMIRRDSRVRSTWRLSLLEVSPDEAESSSMGSIMAELLECLYRTGESFLVRERERI</sequence>
<evidence type="ECO:0000313" key="3">
    <source>
        <dbReference type="Proteomes" id="UP001497453"/>
    </source>
</evidence>
<protein>
    <submittedName>
        <fullName evidence="2">Uncharacterized protein</fullName>
    </submittedName>
</protein>
<evidence type="ECO:0000256" key="1">
    <source>
        <dbReference type="SAM" id="MobiDB-lite"/>
    </source>
</evidence>